<evidence type="ECO:0000313" key="3">
    <source>
        <dbReference type="Proteomes" id="UP000232122"/>
    </source>
</evidence>
<proteinExistence type="predicted"/>
<dbReference type="OrthoDB" id="1349797at2"/>
<evidence type="ECO:0000313" key="2">
    <source>
        <dbReference type="EMBL" id="PJZ91676.1"/>
    </source>
</evidence>
<protein>
    <submittedName>
        <fullName evidence="2">Uncharacterized protein</fullName>
    </submittedName>
</protein>
<reference evidence="2" key="1">
    <citation type="submission" date="2017-07" db="EMBL/GenBank/DDBJ databases">
        <title>Leptospira spp. isolated from tropical soils.</title>
        <authorList>
            <person name="Thibeaux R."/>
            <person name="Iraola G."/>
            <person name="Ferres I."/>
            <person name="Bierque E."/>
            <person name="Girault D."/>
            <person name="Soupe-Gilbert M.-E."/>
            <person name="Picardeau M."/>
            <person name="Goarant C."/>
        </authorList>
    </citation>
    <scope>NUCLEOTIDE SEQUENCE [LARGE SCALE GENOMIC DNA]</scope>
    <source>
        <strain evidence="2">ATI7-C-A5</strain>
    </source>
</reference>
<reference evidence="1 3" key="2">
    <citation type="journal article" date="2018" name="Microb. Genom.">
        <title>Deciphering the unexplored Leptospira diversity from soils uncovers genomic evolution to virulence.</title>
        <authorList>
            <person name="Thibeaux R."/>
            <person name="Iraola G."/>
            <person name="Ferres I."/>
            <person name="Bierque E."/>
            <person name="Girault D."/>
            <person name="Soupe-Gilbert M.E."/>
            <person name="Picardeau M."/>
            <person name="Goarant C."/>
        </authorList>
    </citation>
    <scope>NUCLEOTIDE SEQUENCE [LARGE SCALE GENOMIC DNA]</scope>
    <source>
        <strain evidence="1 3">ATI7-C-A5</strain>
    </source>
</reference>
<dbReference type="EMBL" id="NPEF01000234">
    <property type="protein sequence ID" value="PJZ91676.1"/>
    <property type="molecule type" value="Genomic_DNA"/>
</dbReference>
<comment type="caution">
    <text evidence="2">The sequence shown here is derived from an EMBL/GenBank/DDBJ whole genome shotgun (WGS) entry which is preliminary data.</text>
</comment>
<accession>A0A2N0BHM0</accession>
<dbReference type="AlphaFoldDB" id="A0A2N0B584"/>
<gene>
    <name evidence="1" type="ORF">CH379_016320</name>
    <name evidence="2" type="ORF">CH379_17360</name>
</gene>
<name>A0A2N0B584_9LEPT</name>
<keyword evidence="3" id="KW-1185">Reference proteome</keyword>
<reference evidence="1" key="3">
    <citation type="submission" date="2023-10" db="EMBL/GenBank/DDBJ databases">
        <authorList>
            <person name="Picardeau M."/>
            <person name="Thibeaux R."/>
        </authorList>
    </citation>
    <scope>NUCLEOTIDE SEQUENCE</scope>
    <source>
        <strain evidence="1">ATI7-C-A5</strain>
    </source>
</reference>
<sequence length="232" mass="27108">MKKIIYSLFKLQDKREYLEELQSGMLYMNTLRTYSNYENVDGEYRGDSYEGIESYFQTDKISITIGDYQVDPSDLSGPVIVSKDSTLSYHAFCMYSLHSGDWKEVAEDKISEFQQSLKLDIRNYSLGQFMLVVTNAGEFLKRVQTAIKNNNLKGKFGLVEYFDETEFHGTFNEEKLGFHKRNIFKHQNEYRILIDFDNGNLGVEKFNIGNITDISRIIKTEEFNSSIKIEFR</sequence>
<dbReference type="RefSeq" id="WP_100747841.1">
    <property type="nucleotide sequence ID" value="NZ_NPEF02000020.1"/>
</dbReference>
<accession>A0A2N0B584</accession>
<dbReference type="Proteomes" id="UP000232122">
    <property type="component" value="Unassembled WGS sequence"/>
</dbReference>
<evidence type="ECO:0000313" key="1">
    <source>
        <dbReference type="EMBL" id="MDV6237199.1"/>
    </source>
</evidence>
<dbReference type="EMBL" id="NPEF02000020">
    <property type="protein sequence ID" value="MDV6237199.1"/>
    <property type="molecule type" value="Genomic_DNA"/>
</dbReference>
<organism evidence="2">
    <name type="scientific">Leptospira ellisii</name>
    <dbReference type="NCBI Taxonomy" id="2023197"/>
    <lineage>
        <taxon>Bacteria</taxon>
        <taxon>Pseudomonadati</taxon>
        <taxon>Spirochaetota</taxon>
        <taxon>Spirochaetia</taxon>
        <taxon>Leptospirales</taxon>
        <taxon>Leptospiraceae</taxon>
        <taxon>Leptospira</taxon>
    </lineage>
</organism>